<dbReference type="AlphaFoldDB" id="A0A1B9I2B6"/>
<reference evidence="2" key="1">
    <citation type="submission" date="2013-07" db="EMBL/GenBank/DDBJ databases">
        <title>The Genome Sequence of Cryptococcus pinus CBS10737.</title>
        <authorList>
            <consortium name="The Broad Institute Genome Sequencing Platform"/>
            <person name="Cuomo C."/>
            <person name="Litvintseva A."/>
            <person name="Chen Y."/>
            <person name="Heitman J."/>
            <person name="Sun S."/>
            <person name="Springer D."/>
            <person name="Dromer F."/>
            <person name="Young S.K."/>
            <person name="Zeng Q."/>
            <person name="Gargeya S."/>
            <person name="Fitzgerald M."/>
            <person name="Abouelleil A."/>
            <person name="Alvarado L."/>
            <person name="Berlin A.M."/>
            <person name="Chapman S.B."/>
            <person name="Dewar J."/>
            <person name="Goldberg J."/>
            <person name="Griggs A."/>
            <person name="Gujja S."/>
            <person name="Hansen M."/>
            <person name="Howarth C."/>
            <person name="Imamovic A."/>
            <person name="Larimer J."/>
            <person name="McCowan C."/>
            <person name="Murphy C."/>
            <person name="Pearson M."/>
            <person name="Priest M."/>
            <person name="Roberts A."/>
            <person name="Saif S."/>
            <person name="Shea T."/>
            <person name="Sykes S."/>
            <person name="Wortman J."/>
            <person name="Nusbaum C."/>
            <person name="Birren B."/>
        </authorList>
    </citation>
    <scope>NUCLEOTIDE SEQUENCE [LARGE SCALE GENOMIC DNA]</scope>
    <source>
        <strain evidence="2">CBS 10737</strain>
    </source>
</reference>
<feature type="compositionally biased region" description="Low complexity" evidence="1">
    <location>
        <begin position="25"/>
        <end position="53"/>
    </location>
</feature>
<proteinExistence type="predicted"/>
<name>A0A1B9I2B6_9TREE</name>
<evidence type="ECO:0000256" key="1">
    <source>
        <dbReference type="SAM" id="MobiDB-lite"/>
    </source>
</evidence>
<organism evidence="2">
    <name type="scientific">Kwoniella pini CBS 10737</name>
    <dbReference type="NCBI Taxonomy" id="1296096"/>
    <lineage>
        <taxon>Eukaryota</taxon>
        <taxon>Fungi</taxon>
        <taxon>Dikarya</taxon>
        <taxon>Basidiomycota</taxon>
        <taxon>Agaricomycotina</taxon>
        <taxon>Tremellomycetes</taxon>
        <taxon>Tremellales</taxon>
        <taxon>Cryptococcaceae</taxon>
        <taxon>Kwoniella</taxon>
    </lineage>
</organism>
<protein>
    <submittedName>
        <fullName evidence="2">Uncharacterized protein</fullName>
    </submittedName>
</protein>
<feature type="region of interest" description="Disordered" evidence="1">
    <location>
        <begin position="21"/>
        <end position="59"/>
    </location>
</feature>
<reference evidence="2" key="2">
    <citation type="submission" date="2016-07" db="EMBL/GenBank/DDBJ databases">
        <title>Evolution of pathogenesis and genome organization in the Tremellales.</title>
        <authorList>
            <person name="Cuomo C."/>
            <person name="Litvintseva A."/>
            <person name="Heitman J."/>
            <person name="Chen Y."/>
            <person name="Sun S."/>
            <person name="Springer D."/>
            <person name="Dromer F."/>
            <person name="Young S."/>
            <person name="Zeng Q."/>
            <person name="Chapman S."/>
            <person name="Gujja S."/>
            <person name="Saif S."/>
            <person name="Birren B."/>
        </authorList>
    </citation>
    <scope>NUCLEOTIDE SEQUENCE</scope>
    <source>
        <strain evidence="2">CBS 10737</strain>
    </source>
</reference>
<gene>
    <name evidence="2" type="ORF">I206_04113</name>
</gene>
<dbReference type="EMBL" id="KI894011">
    <property type="protein sequence ID" value="OCF49591.1"/>
    <property type="molecule type" value="Genomic_DNA"/>
</dbReference>
<accession>A0A1B9I2B6</accession>
<sequence>MSNQQPIKLQIQVVDFIDGKFVPKSTGSTSTSTGTTGTNSESTSNAGGSNTSNGGTGNK</sequence>
<evidence type="ECO:0000313" key="2">
    <source>
        <dbReference type="EMBL" id="OCF49591.1"/>
    </source>
</evidence>